<evidence type="ECO:0000313" key="2">
    <source>
        <dbReference type="Proteomes" id="UP000324091"/>
    </source>
</evidence>
<dbReference type="EMBL" id="RHFK02000015">
    <property type="protein sequence ID" value="TWW64509.1"/>
    <property type="molecule type" value="Genomic_DNA"/>
</dbReference>
<sequence length="71" mass="8079">MLQKSVNQDSPTTSRDLRYPVRILPRQRLLQKLDGPPPGHPTLFLLEDTCCLNPLSQPVPVSCFRRPTDQP</sequence>
<accession>A0A5C6NCU0</accession>
<organism evidence="1 2">
    <name type="scientific">Takifugu flavidus</name>
    <name type="common">sansaifugu</name>
    <dbReference type="NCBI Taxonomy" id="433684"/>
    <lineage>
        <taxon>Eukaryota</taxon>
        <taxon>Metazoa</taxon>
        <taxon>Chordata</taxon>
        <taxon>Craniata</taxon>
        <taxon>Vertebrata</taxon>
        <taxon>Euteleostomi</taxon>
        <taxon>Actinopterygii</taxon>
        <taxon>Neopterygii</taxon>
        <taxon>Teleostei</taxon>
        <taxon>Neoteleostei</taxon>
        <taxon>Acanthomorphata</taxon>
        <taxon>Eupercaria</taxon>
        <taxon>Tetraodontiformes</taxon>
        <taxon>Tetradontoidea</taxon>
        <taxon>Tetraodontidae</taxon>
        <taxon>Takifugu</taxon>
    </lineage>
</organism>
<dbReference type="AlphaFoldDB" id="A0A5C6NCU0"/>
<gene>
    <name evidence="1" type="ORF">D4764_22G0001560</name>
</gene>
<reference evidence="1 2" key="1">
    <citation type="submission" date="2019-04" db="EMBL/GenBank/DDBJ databases">
        <title>Chromosome genome assembly for Takifugu flavidus.</title>
        <authorList>
            <person name="Xiao S."/>
        </authorList>
    </citation>
    <scope>NUCLEOTIDE SEQUENCE [LARGE SCALE GENOMIC DNA]</scope>
    <source>
        <strain evidence="1">HTHZ2018</strain>
        <tissue evidence="1">Muscle</tissue>
    </source>
</reference>
<dbReference type="Proteomes" id="UP000324091">
    <property type="component" value="Chromosome 22"/>
</dbReference>
<evidence type="ECO:0000313" key="1">
    <source>
        <dbReference type="EMBL" id="TWW64509.1"/>
    </source>
</evidence>
<comment type="caution">
    <text evidence="1">The sequence shown here is derived from an EMBL/GenBank/DDBJ whole genome shotgun (WGS) entry which is preliminary data.</text>
</comment>
<protein>
    <submittedName>
        <fullName evidence="1">Uncharacterized protein</fullName>
    </submittedName>
</protein>
<keyword evidence="2" id="KW-1185">Reference proteome</keyword>
<proteinExistence type="predicted"/>
<name>A0A5C6NCU0_9TELE</name>